<keyword evidence="4" id="KW-1185">Reference proteome</keyword>
<keyword evidence="2" id="KW-1133">Transmembrane helix</keyword>
<dbReference type="Proteomes" id="UP001420932">
    <property type="component" value="Unassembled WGS sequence"/>
</dbReference>
<proteinExistence type="predicted"/>
<evidence type="ECO:0000313" key="3">
    <source>
        <dbReference type="EMBL" id="KAK9107411.1"/>
    </source>
</evidence>
<dbReference type="EMBL" id="JBBNAF010000010">
    <property type="protein sequence ID" value="KAK9107411.1"/>
    <property type="molecule type" value="Genomic_DNA"/>
</dbReference>
<reference evidence="3 4" key="1">
    <citation type="submission" date="2024-01" db="EMBL/GenBank/DDBJ databases">
        <title>Genome assemblies of Stephania.</title>
        <authorList>
            <person name="Yang L."/>
        </authorList>
    </citation>
    <scope>NUCLEOTIDE SEQUENCE [LARGE SCALE GENOMIC DNA]</scope>
    <source>
        <strain evidence="3">YNDBR</strain>
        <tissue evidence="3">Leaf</tissue>
    </source>
</reference>
<name>A0AAP0F9T3_9MAGN</name>
<protein>
    <submittedName>
        <fullName evidence="3">Uncharacterized protein</fullName>
    </submittedName>
</protein>
<dbReference type="AlphaFoldDB" id="A0AAP0F9T3"/>
<evidence type="ECO:0000313" key="4">
    <source>
        <dbReference type="Proteomes" id="UP001420932"/>
    </source>
</evidence>
<feature type="region of interest" description="Disordered" evidence="1">
    <location>
        <begin position="1"/>
        <end position="35"/>
    </location>
</feature>
<feature type="compositionally biased region" description="Low complexity" evidence="1">
    <location>
        <begin position="15"/>
        <end position="35"/>
    </location>
</feature>
<comment type="caution">
    <text evidence="3">The sequence shown here is derived from an EMBL/GenBank/DDBJ whole genome shotgun (WGS) entry which is preliminary data.</text>
</comment>
<organism evidence="3 4">
    <name type="scientific">Stephania yunnanensis</name>
    <dbReference type="NCBI Taxonomy" id="152371"/>
    <lineage>
        <taxon>Eukaryota</taxon>
        <taxon>Viridiplantae</taxon>
        <taxon>Streptophyta</taxon>
        <taxon>Embryophyta</taxon>
        <taxon>Tracheophyta</taxon>
        <taxon>Spermatophyta</taxon>
        <taxon>Magnoliopsida</taxon>
        <taxon>Ranunculales</taxon>
        <taxon>Menispermaceae</taxon>
        <taxon>Menispermoideae</taxon>
        <taxon>Cissampelideae</taxon>
        <taxon>Stephania</taxon>
    </lineage>
</organism>
<gene>
    <name evidence="3" type="ORF">Syun_023422</name>
</gene>
<accession>A0AAP0F9T3</accession>
<keyword evidence="2" id="KW-0472">Membrane</keyword>
<sequence>MVGSTLGRGFTDYLSPTSSFSSSSSTSTPSSSSSSCSKFFFVGLNHCVLFLLFHLFRE</sequence>
<feature type="transmembrane region" description="Helical" evidence="2">
    <location>
        <begin position="39"/>
        <end position="56"/>
    </location>
</feature>
<keyword evidence="2" id="KW-0812">Transmembrane</keyword>
<evidence type="ECO:0000256" key="2">
    <source>
        <dbReference type="SAM" id="Phobius"/>
    </source>
</evidence>
<evidence type="ECO:0000256" key="1">
    <source>
        <dbReference type="SAM" id="MobiDB-lite"/>
    </source>
</evidence>